<dbReference type="EMBL" id="CAMGYJ010000005">
    <property type="protein sequence ID" value="CAI0408710.1"/>
    <property type="molecule type" value="Genomic_DNA"/>
</dbReference>
<dbReference type="Gene3D" id="3.40.50.720">
    <property type="entry name" value="NAD(P)-binding Rossmann-like Domain"/>
    <property type="match status" value="1"/>
</dbReference>
<dbReference type="InterPro" id="IPR036291">
    <property type="entry name" value="NAD(P)-bd_dom_sf"/>
</dbReference>
<evidence type="ECO:0008006" key="5">
    <source>
        <dbReference type="Google" id="ProtNLM"/>
    </source>
</evidence>
<name>A0AAV0JFM2_9ROSI</name>
<keyword evidence="4" id="KW-1185">Reference proteome</keyword>
<dbReference type="CDD" id="cd05326">
    <property type="entry name" value="secoisolariciresinol-DH_like_SDR_c"/>
    <property type="match status" value="1"/>
</dbReference>
<evidence type="ECO:0000256" key="1">
    <source>
        <dbReference type="ARBA" id="ARBA00006484"/>
    </source>
</evidence>
<dbReference type="SUPFAM" id="SSF51735">
    <property type="entry name" value="NAD(P)-binding Rossmann-fold domains"/>
    <property type="match status" value="1"/>
</dbReference>
<dbReference type="PANTHER" id="PTHR42820:SF1">
    <property type="entry name" value="SHORT-CHAIN DEHYDROGENASE_REDUCTASE FAMILY PROTEIN"/>
    <property type="match status" value="1"/>
</dbReference>
<keyword evidence="2" id="KW-0560">Oxidoreductase</keyword>
<dbReference type="FunFam" id="3.40.50.720:FF:000084">
    <property type="entry name" value="Short-chain dehydrogenase reductase"/>
    <property type="match status" value="1"/>
</dbReference>
<comment type="similarity">
    <text evidence="1">Belongs to the short-chain dehydrogenases/reductases (SDR) family.</text>
</comment>
<evidence type="ECO:0000313" key="4">
    <source>
        <dbReference type="Proteomes" id="UP001154282"/>
    </source>
</evidence>
<gene>
    <name evidence="3" type="ORF">LITE_LOCUS14081</name>
</gene>
<dbReference type="Pfam" id="PF13561">
    <property type="entry name" value="adh_short_C2"/>
    <property type="match status" value="1"/>
</dbReference>
<dbReference type="InterPro" id="IPR002347">
    <property type="entry name" value="SDR_fam"/>
</dbReference>
<dbReference type="PRINTS" id="PR00081">
    <property type="entry name" value="GDHRDH"/>
</dbReference>
<dbReference type="PRINTS" id="PR00080">
    <property type="entry name" value="SDRFAMILY"/>
</dbReference>
<dbReference type="AlphaFoldDB" id="A0AAV0JFM2"/>
<evidence type="ECO:0000313" key="3">
    <source>
        <dbReference type="EMBL" id="CAI0408710.1"/>
    </source>
</evidence>
<dbReference type="GO" id="GO:0005829">
    <property type="term" value="C:cytosol"/>
    <property type="evidence" value="ECO:0007669"/>
    <property type="project" value="TreeGrafter"/>
</dbReference>
<organism evidence="3 4">
    <name type="scientific">Linum tenue</name>
    <dbReference type="NCBI Taxonomy" id="586396"/>
    <lineage>
        <taxon>Eukaryota</taxon>
        <taxon>Viridiplantae</taxon>
        <taxon>Streptophyta</taxon>
        <taxon>Embryophyta</taxon>
        <taxon>Tracheophyta</taxon>
        <taxon>Spermatophyta</taxon>
        <taxon>Magnoliopsida</taxon>
        <taxon>eudicotyledons</taxon>
        <taxon>Gunneridae</taxon>
        <taxon>Pentapetalae</taxon>
        <taxon>rosids</taxon>
        <taxon>fabids</taxon>
        <taxon>Malpighiales</taxon>
        <taxon>Linaceae</taxon>
        <taxon>Linum</taxon>
    </lineage>
</organism>
<dbReference type="NCBIfam" id="NF005559">
    <property type="entry name" value="PRK07231.1"/>
    <property type="match status" value="1"/>
</dbReference>
<dbReference type="PANTHER" id="PTHR42820">
    <property type="entry name" value="SHORT-CHAIN DEHYDROGENASE REDUCTASE"/>
    <property type="match status" value="1"/>
</dbReference>
<dbReference type="GO" id="GO:0010301">
    <property type="term" value="F:xanthoxin dehydrogenase (NAD+) activity"/>
    <property type="evidence" value="ECO:0007669"/>
    <property type="project" value="TreeGrafter"/>
</dbReference>
<reference evidence="3" key="1">
    <citation type="submission" date="2022-08" db="EMBL/GenBank/DDBJ databases">
        <authorList>
            <person name="Gutierrez-Valencia J."/>
        </authorList>
    </citation>
    <scope>NUCLEOTIDE SEQUENCE</scope>
</reference>
<comment type="caution">
    <text evidence="3">The sequence shown here is derived from an EMBL/GenBank/DDBJ whole genome shotgun (WGS) entry which is preliminary data.</text>
</comment>
<proteinExistence type="inferred from homology"/>
<accession>A0AAV0JFM2</accession>
<protein>
    <recommendedName>
        <fullName evidence="5">Xanthoxin dehydrogenase</fullName>
    </recommendedName>
</protein>
<sequence>MASSTSIDSTLSNQRLSGKVALITGGASGIGERIARLFHKHGAKLCIVDLQDNLGKNVCDSLGGEPNTYYLHCDVTKEEDVSRAVDFTIEKLGALDILVNNAGVTGPPCADIRDTKVSDYELVFDVNVKGTFLGMKHAARAMIPSKTGSIVNLSSVASTTGGLGPHIYTGSKHAVLGLTRNVAAELGKHGIRVNCVSPYAVPTGLALAHLPEDERTEDAMEGFKAFAEKHANLKGVGLTPDDVANAVLFLASDEARYVSGDNLMVDGGFTCTNHSLRVFR</sequence>
<dbReference type="InterPro" id="IPR045309">
    <property type="entry name" value="ABA2-like"/>
</dbReference>
<evidence type="ECO:0000256" key="2">
    <source>
        <dbReference type="ARBA" id="ARBA00023002"/>
    </source>
</evidence>
<dbReference type="Proteomes" id="UP001154282">
    <property type="component" value="Unassembled WGS sequence"/>
</dbReference>
<dbReference type="GO" id="GO:0009688">
    <property type="term" value="P:abscisic acid biosynthetic process"/>
    <property type="evidence" value="ECO:0007669"/>
    <property type="project" value="TreeGrafter"/>
</dbReference>